<feature type="transmembrane region" description="Helical" evidence="1">
    <location>
        <begin position="150"/>
        <end position="173"/>
    </location>
</feature>
<organism evidence="2 3">
    <name type="scientific">Yersinia bercovieri</name>
    <dbReference type="NCBI Taxonomy" id="634"/>
    <lineage>
        <taxon>Bacteria</taxon>
        <taxon>Pseudomonadati</taxon>
        <taxon>Pseudomonadota</taxon>
        <taxon>Gammaproteobacteria</taxon>
        <taxon>Enterobacterales</taxon>
        <taxon>Yersiniaceae</taxon>
        <taxon>Yersinia</taxon>
    </lineage>
</organism>
<proteinExistence type="predicted"/>
<dbReference type="EMBL" id="PEHN01000005">
    <property type="protein sequence ID" value="PHZ28057.1"/>
    <property type="molecule type" value="Genomic_DNA"/>
</dbReference>
<sequence length="197" mass="22023">MSIRSKILTPVDYLRINHPEKRWFDFVIPVILSAIVVVILNLLPKSISLIGKDSLVSLVNGILQILSGFYIASMAAVATFQKAGMDDVMTGSPPTLRGQPLTRRRFLTYLFGYLAFISIGMYFAGGAVQLSSASIQQIGFESHAFWKNTFLFVYIFFVFNIILTTALGMFFMIDKMHEEKPVLKITPPPESSGKETD</sequence>
<keyword evidence="1" id="KW-0812">Transmembrane</keyword>
<keyword evidence="1" id="KW-0472">Membrane</keyword>
<reference evidence="2 3" key="1">
    <citation type="submission" date="2017-10" db="EMBL/GenBank/DDBJ databases">
        <authorList>
            <person name="Banno H."/>
            <person name="Chua N.-H."/>
        </authorList>
    </citation>
    <scope>NUCLEOTIDE SEQUENCE [LARGE SCALE GENOMIC DNA]</scope>
    <source>
        <strain evidence="2 3">SCPM-O-B-7607</strain>
    </source>
</reference>
<evidence type="ECO:0000313" key="3">
    <source>
        <dbReference type="Proteomes" id="UP000229378"/>
    </source>
</evidence>
<comment type="caution">
    <text evidence="2">The sequence shown here is derived from an EMBL/GenBank/DDBJ whole genome shotgun (WGS) entry which is preliminary data.</text>
</comment>
<protein>
    <submittedName>
        <fullName evidence="2">Uncharacterized protein</fullName>
    </submittedName>
</protein>
<evidence type="ECO:0000256" key="1">
    <source>
        <dbReference type="SAM" id="Phobius"/>
    </source>
</evidence>
<accession>A0A2G4U417</accession>
<gene>
    <name evidence="2" type="ORF">CS533_07310</name>
</gene>
<keyword evidence="1" id="KW-1133">Transmembrane helix</keyword>
<dbReference type="RefSeq" id="WP_099460472.1">
    <property type="nucleotide sequence ID" value="NZ_PEHN01000005.1"/>
</dbReference>
<dbReference type="AlphaFoldDB" id="A0A2G4U417"/>
<feature type="transmembrane region" description="Helical" evidence="1">
    <location>
        <begin position="106"/>
        <end position="130"/>
    </location>
</feature>
<feature type="transmembrane region" description="Helical" evidence="1">
    <location>
        <begin position="55"/>
        <end position="80"/>
    </location>
</feature>
<dbReference type="Proteomes" id="UP000229378">
    <property type="component" value="Unassembled WGS sequence"/>
</dbReference>
<evidence type="ECO:0000313" key="2">
    <source>
        <dbReference type="EMBL" id="PHZ28057.1"/>
    </source>
</evidence>
<name>A0A2G4U417_YERBE</name>
<feature type="transmembrane region" description="Helical" evidence="1">
    <location>
        <begin position="23"/>
        <end position="43"/>
    </location>
</feature>